<sequence>MAPPVELFHANPSLPYQAQVSLKGNKRKDFDGDLKKCELLEMLQYDCEVDQPDKRNSPVRCWPLERFFRRCRDREGTFMVETTSWEGEKEKKSARLKGRSTE</sequence>
<evidence type="ECO:0000313" key="2">
    <source>
        <dbReference type="Proteomes" id="UP000254866"/>
    </source>
</evidence>
<dbReference type="Pfam" id="PF11093">
    <property type="entry name" value="Mitochondr_Som1"/>
    <property type="match status" value="1"/>
</dbReference>
<dbReference type="EMBL" id="NPIC01000002">
    <property type="protein sequence ID" value="RDL39084.1"/>
    <property type="molecule type" value="Genomic_DNA"/>
</dbReference>
<evidence type="ECO:0000313" key="1">
    <source>
        <dbReference type="EMBL" id="RDL39084.1"/>
    </source>
</evidence>
<dbReference type="RefSeq" id="XP_031871740.1">
    <property type="nucleotide sequence ID" value="XM_032012047.1"/>
</dbReference>
<reference evidence="1 2" key="1">
    <citation type="journal article" date="2018" name="IMA Fungus">
        <title>IMA Genome-F 9: Draft genome sequence of Annulohypoxylon stygium, Aspergillus mulundensis, Berkeleyomyces basicola (syn. Thielaviopsis basicola), Ceratocystis smalleyi, two Cercospora beticola strains, Coleophoma cylindrospora, Fusarium fracticaudum, Phialophora cf. hyalina, and Morchella septimelata.</title>
        <authorList>
            <person name="Wingfield B.D."/>
            <person name="Bills G.F."/>
            <person name="Dong Y."/>
            <person name="Huang W."/>
            <person name="Nel W.J."/>
            <person name="Swalarsk-Parry B.S."/>
            <person name="Vaghefi N."/>
            <person name="Wilken P.M."/>
            <person name="An Z."/>
            <person name="de Beer Z.W."/>
            <person name="De Vos L."/>
            <person name="Chen L."/>
            <person name="Duong T.A."/>
            <person name="Gao Y."/>
            <person name="Hammerbacher A."/>
            <person name="Kikkert J.R."/>
            <person name="Li Y."/>
            <person name="Li H."/>
            <person name="Li K."/>
            <person name="Li Q."/>
            <person name="Liu X."/>
            <person name="Ma X."/>
            <person name="Naidoo K."/>
            <person name="Pethybridge S.J."/>
            <person name="Sun J."/>
            <person name="Steenkamp E.T."/>
            <person name="van der Nest M.A."/>
            <person name="van Wyk S."/>
            <person name="Wingfield M.J."/>
            <person name="Xiong C."/>
            <person name="Yue Q."/>
            <person name="Zhang X."/>
        </authorList>
    </citation>
    <scope>NUCLEOTIDE SEQUENCE [LARGE SCALE GENOMIC DNA]</scope>
    <source>
        <strain evidence="1 2">BP 5553</strain>
    </source>
</reference>
<keyword evidence="2" id="KW-1185">Reference proteome</keyword>
<dbReference type="OrthoDB" id="3983163at2759"/>
<name>A0A370TU88_9HELO</name>
<dbReference type="GeneID" id="43596273"/>
<dbReference type="InterPro" id="IPR024645">
    <property type="entry name" value="Mitochondr_Som1"/>
</dbReference>
<comment type="caution">
    <text evidence="1">The sequence shown here is derived from an EMBL/GenBank/DDBJ whole genome shotgun (WGS) entry which is preliminary data.</text>
</comment>
<gene>
    <name evidence="1" type="ORF">BP5553_03424</name>
</gene>
<proteinExistence type="predicted"/>
<accession>A0A370TU88</accession>
<dbReference type="Proteomes" id="UP000254866">
    <property type="component" value="Unassembled WGS sequence"/>
</dbReference>
<dbReference type="GO" id="GO:0042720">
    <property type="term" value="C:mitochondrial inner membrane peptidase complex"/>
    <property type="evidence" value="ECO:0007669"/>
    <property type="project" value="InterPro"/>
</dbReference>
<protein>
    <recommendedName>
        <fullName evidence="3">Mitochondrial export protein Som1</fullName>
    </recommendedName>
</protein>
<dbReference type="AlphaFoldDB" id="A0A370TU88"/>
<evidence type="ECO:0008006" key="3">
    <source>
        <dbReference type="Google" id="ProtNLM"/>
    </source>
</evidence>
<organism evidence="1 2">
    <name type="scientific">Venustampulla echinocandica</name>
    <dbReference type="NCBI Taxonomy" id="2656787"/>
    <lineage>
        <taxon>Eukaryota</taxon>
        <taxon>Fungi</taxon>
        <taxon>Dikarya</taxon>
        <taxon>Ascomycota</taxon>
        <taxon>Pezizomycotina</taxon>
        <taxon>Leotiomycetes</taxon>
        <taxon>Helotiales</taxon>
        <taxon>Pleuroascaceae</taxon>
        <taxon>Venustampulla</taxon>
    </lineage>
</organism>